<reference evidence="5" key="1">
    <citation type="submission" date="2022-11" db="EMBL/GenBank/DDBJ databases">
        <title>WGS of Natronobacillus azotifigens 24KS-1, an anaerobic diazotrophic haloalkaliphile from soda-rich habitats.</title>
        <authorList>
            <person name="Sorokin D.Y."/>
            <person name="Merkel A.Y."/>
        </authorList>
    </citation>
    <scope>NUCLEOTIDE SEQUENCE</scope>
    <source>
        <strain evidence="5">24KS-1</strain>
    </source>
</reference>
<dbReference type="AlphaFoldDB" id="A0A9J6RF90"/>
<dbReference type="SUPFAM" id="SSF52540">
    <property type="entry name" value="P-loop containing nucleoside triphosphate hydrolases"/>
    <property type="match status" value="1"/>
</dbReference>
<evidence type="ECO:0000313" key="5">
    <source>
        <dbReference type="EMBL" id="MCZ0704070.1"/>
    </source>
</evidence>
<organism evidence="5 6">
    <name type="scientific">Natronobacillus azotifigens</name>
    <dbReference type="NCBI Taxonomy" id="472978"/>
    <lineage>
        <taxon>Bacteria</taxon>
        <taxon>Bacillati</taxon>
        <taxon>Bacillota</taxon>
        <taxon>Bacilli</taxon>
        <taxon>Bacillales</taxon>
        <taxon>Bacillaceae</taxon>
        <taxon>Natronobacillus</taxon>
    </lineage>
</organism>
<dbReference type="PANTHER" id="PTHR30258:SF2">
    <property type="entry name" value="COMG OPERON PROTEIN 1"/>
    <property type="match status" value="1"/>
</dbReference>
<dbReference type="EMBL" id="JAPRAT010000027">
    <property type="protein sequence ID" value="MCZ0704070.1"/>
    <property type="molecule type" value="Genomic_DNA"/>
</dbReference>
<dbReference type="InterPro" id="IPR027417">
    <property type="entry name" value="P-loop_NTPase"/>
</dbReference>
<evidence type="ECO:0000256" key="3">
    <source>
        <dbReference type="ARBA" id="ARBA00022840"/>
    </source>
</evidence>
<dbReference type="InterPro" id="IPR047667">
    <property type="entry name" value="ATPase_ComGA"/>
</dbReference>
<dbReference type="GO" id="GO:0016887">
    <property type="term" value="F:ATP hydrolysis activity"/>
    <property type="evidence" value="ECO:0007669"/>
    <property type="project" value="TreeGrafter"/>
</dbReference>
<evidence type="ECO:0000259" key="4">
    <source>
        <dbReference type="PROSITE" id="PS00662"/>
    </source>
</evidence>
<evidence type="ECO:0000313" key="6">
    <source>
        <dbReference type="Proteomes" id="UP001084197"/>
    </source>
</evidence>
<dbReference type="Gene3D" id="3.40.50.300">
    <property type="entry name" value="P-loop containing nucleotide triphosphate hydrolases"/>
    <property type="match status" value="1"/>
</dbReference>
<keyword evidence="3" id="KW-0067">ATP-binding</keyword>
<evidence type="ECO:0000256" key="1">
    <source>
        <dbReference type="ARBA" id="ARBA00006611"/>
    </source>
</evidence>
<name>A0A9J6RF90_9BACI</name>
<dbReference type="InterPro" id="IPR001482">
    <property type="entry name" value="T2SS/T4SS_dom"/>
</dbReference>
<dbReference type="RefSeq" id="WP_268780837.1">
    <property type="nucleotide sequence ID" value="NZ_JAPRAT010000027.1"/>
</dbReference>
<dbReference type="SMART" id="SM00382">
    <property type="entry name" value="AAA"/>
    <property type="match status" value="1"/>
</dbReference>
<dbReference type="Proteomes" id="UP001084197">
    <property type="component" value="Unassembled WGS sequence"/>
</dbReference>
<dbReference type="Pfam" id="PF00437">
    <property type="entry name" value="T2SSE"/>
    <property type="match status" value="1"/>
</dbReference>
<keyword evidence="6" id="KW-1185">Reference proteome</keyword>
<dbReference type="NCBIfam" id="NF041000">
    <property type="entry name" value="ATPase_ComGA"/>
    <property type="match status" value="1"/>
</dbReference>
<dbReference type="Gene3D" id="3.30.450.90">
    <property type="match status" value="1"/>
</dbReference>
<dbReference type="CDD" id="cd01129">
    <property type="entry name" value="PulE-GspE-like"/>
    <property type="match status" value="1"/>
</dbReference>
<gene>
    <name evidence="5" type="primary">comGA</name>
    <name evidence="5" type="ORF">OWO01_12715</name>
</gene>
<dbReference type="PROSITE" id="PS00662">
    <property type="entry name" value="T2SP_E"/>
    <property type="match status" value="1"/>
</dbReference>
<comment type="caution">
    <text evidence="5">The sequence shown here is derived from an EMBL/GenBank/DDBJ whole genome shotgun (WGS) entry which is preliminary data.</text>
</comment>
<dbReference type="PANTHER" id="PTHR30258">
    <property type="entry name" value="TYPE II SECRETION SYSTEM PROTEIN GSPE-RELATED"/>
    <property type="match status" value="1"/>
</dbReference>
<accession>A0A9J6RF90</accession>
<dbReference type="InterPro" id="IPR003593">
    <property type="entry name" value="AAA+_ATPase"/>
</dbReference>
<dbReference type="GO" id="GO:0005524">
    <property type="term" value="F:ATP binding"/>
    <property type="evidence" value="ECO:0007669"/>
    <property type="project" value="UniProtKB-KW"/>
</dbReference>
<keyword evidence="2" id="KW-0547">Nucleotide-binding</keyword>
<proteinExistence type="inferred from homology"/>
<feature type="domain" description="Bacterial type II secretion system protein E" evidence="4">
    <location>
        <begin position="204"/>
        <end position="218"/>
    </location>
</feature>
<dbReference type="GO" id="GO:0005886">
    <property type="term" value="C:plasma membrane"/>
    <property type="evidence" value="ECO:0007669"/>
    <property type="project" value="TreeGrafter"/>
</dbReference>
<evidence type="ECO:0000256" key="2">
    <source>
        <dbReference type="ARBA" id="ARBA00022741"/>
    </source>
</evidence>
<protein>
    <submittedName>
        <fullName evidence="5">Competence type IV pilus ATPase ComGA</fullName>
    </submittedName>
</protein>
<sequence length="327" mass="36806">MITARSYSAELLNIALDQNASDIHFCPSPTDVKIYFRIHGKRVFYLQMPLNIYQTLLNHFKFSAGMDIGESRQPQDGAITYEYNQRIVSLRLSTLPVSGLESLAIRLLPQNERISLNKLFLFPYQLSSVKEWISNQSGVILFTGATGSGKTTTLYALLQTLLEEQSYQTITLEDPVEKELQNLLQVQVNENSGVTYQAGLKAALRHDPDIIMVGEIRDQKTAQFVFHAAYTGHLVLSTLHAKNAIGTIYRLKEMGIKQSDLEQNLIAVAALELFPILIQNKISSRAAILELLDGTNLMEVIQCKKVSKNYQTFEQLKRKAVAYGFSK</sequence>
<comment type="similarity">
    <text evidence="1">Belongs to the GSP E family.</text>
</comment>